<proteinExistence type="predicted"/>
<evidence type="ECO:0000313" key="2">
    <source>
        <dbReference type="Proteomes" id="UP000663801"/>
    </source>
</evidence>
<sequence>MREDQLIDALIGELGGSPVVQWQPGGRYGLISSFADRIFDPPARLDFDLVQLVRHLDHPTAGTLFPHIQDPLRRAFVQFAFHLEEELATHVISGSVIRLIGGVITVDPVRDPRDLLPDLPPGKYEWGIKTSRPLGK</sequence>
<organism evidence="1 2">
    <name type="scientific">Nakamurella flavida</name>
    <dbReference type="NCBI Taxonomy" id="363630"/>
    <lineage>
        <taxon>Bacteria</taxon>
        <taxon>Bacillati</taxon>
        <taxon>Actinomycetota</taxon>
        <taxon>Actinomycetes</taxon>
        <taxon>Nakamurellales</taxon>
        <taxon>Nakamurellaceae</taxon>
        <taxon>Nakamurella</taxon>
    </lineage>
</organism>
<gene>
    <name evidence="1" type="ORF">JL107_17660</name>
</gene>
<dbReference type="RefSeq" id="WP_205258393.1">
    <property type="nucleotide sequence ID" value="NZ_BAAAPV010000006.1"/>
</dbReference>
<keyword evidence="2" id="KW-1185">Reference proteome</keyword>
<dbReference type="AlphaFoldDB" id="A0A938YP24"/>
<accession>A0A938YP24</accession>
<evidence type="ECO:0000313" key="1">
    <source>
        <dbReference type="EMBL" id="MBM9478278.1"/>
    </source>
</evidence>
<dbReference type="Proteomes" id="UP000663801">
    <property type="component" value="Unassembled WGS sequence"/>
</dbReference>
<reference evidence="1" key="1">
    <citation type="submission" date="2021-01" db="EMBL/GenBank/DDBJ databases">
        <title>KCTC 19127 draft genome.</title>
        <authorList>
            <person name="An D."/>
        </authorList>
    </citation>
    <scope>NUCLEOTIDE SEQUENCE</scope>
    <source>
        <strain evidence="1">KCTC 19127</strain>
    </source>
</reference>
<name>A0A938YP24_9ACTN</name>
<protein>
    <submittedName>
        <fullName evidence="1">Uncharacterized protein</fullName>
    </submittedName>
</protein>
<dbReference type="EMBL" id="JAERWL010000016">
    <property type="protein sequence ID" value="MBM9478278.1"/>
    <property type="molecule type" value="Genomic_DNA"/>
</dbReference>
<comment type="caution">
    <text evidence="1">The sequence shown here is derived from an EMBL/GenBank/DDBJ whole genome shotgun (WGS) entry which is preliminary data.</text>
</comment>